<name>A0A7E4WDQ2_PANRE</name>
<keyword evidence="1" id="KW-1185">Reference proteome</keyword>
<dbReference type="WBParaSite" id="Pan_g9822.t1">
    <property type="protein sequence ID" value="Pan_g9822.t1"/>
    <property type="gene ID" value="Pan_g9822"/>
</dbReference>
<sequence length="384" mass="43044">MVKPNFSALYETQYTTKFDVGEFLVLKSEGGFNQYMADSPFIKDNSTAAITLRINQEIPYHEIPYQVTLIARREIPEKTCTVVARFAMEFEATDYCDRQTALIAASLKSNQSSTSEESTTTISEGNSDIIRLMKELDAKQKSFEMYVVDRFTAIESGIALLLQRFETVVDEMKKKKAGEIGQAIRRKATTPDEPIELIADAKRESLQDQIDDFIKSDEGKALNVSINGHCFYDDASVLNLASKVKDPRKLGLYVYQLLFKAKTLRHWAVGNLQTGKVANSSNRRSEPKKILNSEVNQVIGNIATLVGGCVVDDRDYGWWMSQIRAGLNGRGDSMYSSLSVRCPSINYIRVGGRKYKPAFSDLSEFHAPASKKVRPDEESSDSDN</sequence>
<organism evidence="1 2">
    <name type="scientific">Panagrellus redivivus</name>
    <name type="common">Microworm</name>
    <dbReference type="NCBI Taxonomy" id="6233"/>
    <lineage>
        <taxon>Eukaryota</taxon>
        <taxon>Metazoa</taxon>
        <taxon>Ecdysozoa</taxon>
        <taxon>Nematoda</taxon>
        <taxon>Chromadorea</taxon>
        <taxon>Rhabditida</taxon>
        <taxon>Tylenchina</taxon>
        <taxon>Panagrolaimomorpha</taxon>
        <taxon>Panagrolaimoidea</taxon>
        <taxon>Panagrolaimidae</taxon>
        <taxon>Panagrellus</taxon>
    </lineage>
</organism>
<reference evidence="1" key="1">
    <citation type="journal article" date="2013" name="Genetics">
        <title>The draft genome and transcriptome of Panagrellus redivivus are shaped by the harsh demands of a free-living lifestyle.</title>
        <authorList>
            <person name="Srinivasan J."/>
            <person name="Dillman A.R."/>
            <person name="Macchietto M.G."/>
            <person name="Heikkinen L."/>
            <person name="Lakso M."/>
            <person name="Fracchia K.M."/>
            <person name="Antoshechkin I."/>
            <person name="Mortazavi A."/>
            <person name="Wong G."/>
            <person name="Sternberg P.W."/>
        </authorList>
    </citation>
    <scope>NUCLEOTIDE SEQUENCE [LARGE SCALE GENOMIC DNA]</scope>
    <source>
        <strain evidence="1">MT8872</strain>
    </source>
</reference>
<dbReference type="Proteomes" id="UP000492821">
    <property type="component" value="Unassembled WGS sequence"/>
</dbReference>
<evidence type="ECO:0000313" key="1">
    <source>
        <dbReference type="Proteomes" id="UP000492821"/>
    </source>
</evidence>
<proteinExistence type="predicted"/>
<protein>
    <submittedName>
        <fullName evidence="2">A2M domain-containing protein</fullName>
    </submittedName>
</protein>
<reference evidence="2" key="2">
    <citation type="submission" date="2020-10" db="UniProtKB">
        <authorList>
            <consortium name="WormBaseParasite"/>
        </authorList>
    </citation>
    <scope>IDENTIFICATION</scope>
</reference>
<accession>A0A7E4WDQ2</accession>
<dbReference type="AlphaFoldDB" id="A0A7E4WDQ2"/>
<evidence type="ECO:0000313" key="2">
    <source>
        <dbReference type="WBParaSite" id="Pan_g9822.t1"/>
    </source>
</evidence>